<comment type="caution">
    <text evidence="1">The sequence shown here is derived from an EMBL/GenBank/DDBJ whole genome shotgun (WGS) entry which is preliminary data.</text>
</comment>
<evidence type="ECO:0000313" key="1">
    <source>
        <dbReference type="EMBL" id="KAI4330647.1"/>
    </source>
</evidence>
<accession>A0ACB9N487</accession>
<evidence type="ECO:0000313" key="2">
    <source>
        <dbReference type="Proteomes" id="UP001057402"/>
    </source>
</evidence>
<reference evidence="2" key="1">
    <citation type="journal article" date="2023" name="Front. Plant Sci.">
        <title>Chromosomal-level genome assembly of Melastoma candidum provides insights into trichome evolution.</title>
        <authorList>
            <person name="Zhong Y."/>
            <person name="Wu W."/>
            <person name="Sun C."/>
            <person name="Zou P."/>
            <person name="Liu Y."/>
            <person name="Dai S."/>
            <person name="Zhou R."/>
        </authorList>
    </citation>
    <scope>NUCLEOTIDE SEQUENCE [LARGE SCALE GENOMIC DNA]</scope>
</reference>
<keyword evidence="2" id="KW-1185">Reference proteome</keyword>
<organism evidence="1 2">
    <name type="scientific">Melastoma candidum</name>
    <dbReference type="NCBI Taxonomy" id="119954"/>
    <lineage>
        <taxon>Eukaryota</taxon>
        <taxon>Viridiplantae</taxon>
        <taxon>Streptophyta</taxon>
        <taxon>Embryophyta</taxon>
        <taxon>Tracheophyta</taxon>
        <taxon>Spermatophyta</taxon>
        <taxon>Magnoliopsida</taxon>
        <taxon>eudicotyledons</taxon>
        <taxon>Gunneridae</taxon>
        <taxon>Pentapetalae</taxon>
        <taxon>rosids</taxon>
        <taxon>malvids</taxon>
        <taxon>Myrtales</taxon>
        <taxon>Melastomataceae</taxon>
        <taxon>Melastomatoideae</taxon>
        <taxon>Melastomateae</taxon>
        <taxon>Melastoma</taxon>
    </lineage>
</organism>
<gene>
    <name evidence="1" type="ORF">MLD38_028916</name>
</gene>
<name>A0ACB9N487_9MYRT</name>
<protein>
    <submittedName>
        <fullName evidence="1">Uncharacterized protein</fullName>
    </submittedName>
</protein>
<dbReference type="EMBL" id="CM042887">
    <property type="protein sequence ID" value="KAI4330647.1"/>
    <property type="molecule type" value="Genomic_DNA"/>
</dbReference>
<proteinExistence type="predicted"/>
<dbReference type="Proteomes" id="UP001057402">
    <property type="component" value="Chromosome 8"/>
</dbReference>
<sequence length="104" mass="11930">MEQRQLWVRSLQSSLTNHGTAVQQHGCRLHRLEGCVERSREGQAFDDGTPLPAETILDCLNILEEESVAILWRKGDVLLLDHWAALHCRRSFEPPRWVLASLCK</sequence>